<keyword evidence="2" id="KW-1185">Reference proteome</keyword>
<reference evidence="1 2" key="1">
    <citation type="journal article" date="2011" name="Science">
        <title>The ecoresponsive genome of Daphnia pulex.</title>
        <authorList>
            <person name="Colbourne J.K."/>
            <person name="Pfrender M.E."/>
            <person name="Gilbert D."/>
            <person name="Thomas W.K."/>
            <person name="Tucker A."/>
            <person name="Oakley T.H."/>
            <person name="Tokishita S."/>
            <person name="Aerts A."/>
            <person name="Arnold G.J."/>
            <person name="Basu M.K."/>
            <person name="Bauer D.J."/>
            <person name="Caceres C.E."/>
            <person name="Carmel L."/>
            <person name="Casola C."/>
            <person name="Choi J.H."/>
            <person name="Detter J.C."/>
            <person name="Dong Q."/>
            <person name="Dusheyko S."/>
            <person name="Eads B.D."/>
            <person name="Frohlich T."/>
            <person name="Geiler-Samerotte K.A."/>
            <person name="Gerlach D."/>
            <person name="Hatcher P."/>
            <person name="Jogdeo S."/>
            <person name="Krijgsveld J."/>
            <person name="Kriventseva E.V."/>
            <person name="Kultz D."/>
            <person name="Laforsch C."/>
            <person name="Lindquist E."/>
            <person name="Lopez J."/>
            <person name="Manak J.R."/>
            <person name="Muller J."/>
            <person name="Pangilinan J."/>
            <person name="Patwardhan R.P."/>
            <person name="Pitluck S."/>
            <person name="Pritham E.J."/>
            <person name="Rechtsteiner A."/>
            <person name="Rho M."/>
            <person name="Rogozin I.B."/>
            <person name="Sakarya O."/>
            <person name="Salamov A."/>
            <person name="Schaack S."/>
            <person name="Shapiro H."/>
            <person name="Shiga Y."/>
            <person name="Skalitzky C."/>
            <person name="Smith Z."/>
            <person name="Souvorov A."/>
            <person name="Sung W."/>
            <person name="Tang Z."/>
            <person name="Tsuchiya D."/>
            <person name="Tu H."/>
            <person name="Vos H."/>
            <person name="Wang M."/>
            <person name="Wolf Y.I."/>
            <person name="Yamagata H."/>
            <person name="Yamada T."/>
            <person name="Ye Y."/>
            <person name="Shaw J.R."/>
            <person name="Andrews J."/>
            <person name="Crease T.J."/>
            <person name="Tang H."/>
            <person name="Lucas S.M."/>
            <person name="Robertson H.M."/>
            <person name="Bork P."/>
            <person name="Koonin E.V."/>
            <person name="Zdobnov E.M."/>
            <person name="Grigoriev I.V."/>
            <person name="Lynch M."/>
            <person name="Boore J.L."/>
        </authorList>
    </citation>
    <scope>NUCLEOTIDE SEQUENCE [LARGE SCALE GENOMIC DNA]</scope>
</reference>
<dbReference type="EMBL" id="GL732571">
    <property type="protein sequence ID" value="EFX75987.1"/>
    <property type="molecule type" value="Genomic_DNA"/>
</dbReference>
<organism evidence="1 2">
    <name type="scientific">Daphnia pulex</name>
    <name type="common">Water flea</name>
    <dbReference type="NCBI Taxonomy" id="6669"/>
    <lineage>
        <taxon>Eukaryota</taxon>
        <taxon>Metazoa</taxon>
        <taxon>Ecdysozoa</taxon>
        <taxon>Arthropoda</taxon>
        <taxon>Crustacea</taxon>
        <taxon>Branchiopoda</taxon>
        <taxon>Diplostraca</taxon>
        <taxon>Cladocera</taxon>
        <taxon>Anomopoda</taxon>
        <taxon>Daphniidae</taxon>
        <taxon>Daphnia</taxon>
    </lineage>
</organism>
<dbReference type="AlphaFoldDB" id="E9GX05"/>
<accession>E9GX05</accession>
<protein>
    <submittedName>
        <fullName evidence="1">Uncharacterized protein</fullName>
    </submittedName>
</protein>
<sequence>MPSSRWSGPQEEHPQEGNAQFLLRRLSRKKTESFCSHEKIQRQNDFGALCDLCGFMVEDFYSVVLPEQIGIPKILNREIPTYKTIHPFSRQIWNRWPLLSTRRGLDCRGNFYVLVDPTDHIENNVPAELSIEVAILEMKSFLMLLSKLLMMLNKLTILMNFLTIADVLELTGGESHVEIFVDDESRSAAVEAAIVKAVPVVENTPVWRVHLMQFRPSRYNALNAKAALNGRTLFGLTLFPGRNEIYNPVPFVFRYYKTCLPREEPRLAS</sequence>
<dbReference type="KEGG" id="dpx:DAPPUDRAFT_107410"/>
<name>E9GX05_DAPPU</name>
<gene>
    <name evidence="1" type="ORF">DAPPUDRAFT_107410</name>
</gene>
<dbReference type="HOGENOM" id="CLU_1035349_0_0_1"/>
<dbReference type="InParanoid" id="E9GX05"/>
<evidence type="ECO:0000313" key="1">
    <source>
        <dbReference type="EMBL" id="EFX75987.1"/>
    </source>
</evidence>
<proteinExistence type="predicted"/>
<dbReference type="Proteomes" id="UP000000305">
    <property type="component" value="Unassembled WGS sequence"/>
</dbReference>
<evidence type="ECO:0000313" key="2">
    <source>
        <dbReference type="Proteomes" id="UP000000305"/>
    </source>
</evidence>